<dbReference type="AlphaFoldDB" id="A0A1I8FS51"/>
<evidence type="ECO:0000313" key="2">
    <source>
        <dbReference type="WBParaSite" id="maker-unitig_44452-snap-gene-0.2-mRNA-1"/>
    </source>
</evidence>
<protein>
    <submittedName>
        <fullName evidence="2">SAM-dependent methyltransferase</fullName>
    </submittedName>
</protein>
<accession>A0A1I8FS51</accession>
<dbReference type="SUPFAM" id="SSF53850">
    <property type="entry name" value="Periplasmic binding protein-like II"/>
    <property type="match status" value="1"/>
</dbReference>
<sequence>VDLSALQNLPKQTAYRYGTLRWLVKSASEGIENAKAGGFALIYDTPMNQYFQQQICNAHLSAYFQNYEVAFAIPQLSELRDLVSGEIVRLKAAGELLHGEPKGQTGLSHQHTWITDLVPAEPPALAQEKAP</sequence>
<keyword evidence="1" id="KW-1185">Reference proteome</keyword>
<name>A0A1I8FS51_9PLAT</name>
<organism evidence="1 2">
    <name type="scientific">Macrostomum lignano</name>
    <dbReference type="NCBI Taxonomy" id="282301"/>
    <lineage>
        <taxon>Eukaryota</taxon>
        <taxon>Metazoa</taxon>
        <taxon>Spiralia</taxon>
        <taxon>Lophotrochozoa</taxon>
        <taxon>Platyhelminthes</taxon>
        <taxon>Rhabditophora</taxon>
        <taxon>Macrostomorpha</taxon>
        <taxon>Macrostomida</taxon>
        <taxon>Macrostomidae</taxon>
        <taxon>Macrostomum</taxon>
    </lineage>
</organism>
<dbReference type="Gene3D" id="3.40.190.10">
    <property type="entry name" value="Periplasmic binding protein-like II"/>
    <property type="match status" value="2"/>
</dbReference>
<evidence type="ECO:0000313" key="1">
    <source>
        <dbReference type="Proteomes" id="UP000095280"/>
    </source>
</evidence>
<reference evidence="2" key="1">
    <citation type="submission" date="2016-11" db="UniProtKB">
        <authorList>
            <consortium name="WormBaseParasite"/>
        </authorList>
    </citation>
    <scope>IDENTIFICATION</scope>
</reference>
<dbReference type="WBParaSite" id="maker-unitig_44452-snap-gene-0.2-mRNA-1">
    <property type="protein sequence ID" value="maker-unitig_44452-snap-gene-0.2-mRNA-1"/>
    <property type="gene ID" value="maker-unitig_44452-snap-gene-0.2"/>
</dbReference>
<dbReference type="Proteomes" id="UP000095280">
    <property type="component" value="Unplaced"/>
</dbReference>
<proteinExistence type="predicted"/>